<dbReference type="Proteomes" id="UP001529256">
    <property type="component" value="Unassembled WGS sequence"/>
</dbReference>
<dbReference type="PANTHER" id="PTHR37316">
    <property type="entry name" value="TEICHOIC ACID GLYCEROL-PHOSPHATE PRIMASE"/>
    <property type="match status" value="1"/>
</dbReference>
<evidence type="ECO:0000256" key="1">
    <source>
        <dbReference type="ARBA" id="ARBA00004202"/>
    </source>
</evidence>
<dbReference type="RefSeq" id="WP_289510580.1">
    <property type="nucleotide sequence ID" value="NZ_JAUDEA010000002.1"/>
</dbReference>
<protein>
    <submittedName>
        <fullName evidence="7">CDP-glycerol glycerophosphotransferase family protein</fullName>
    </submittedName>
</protein>
<reference evidence="8" key="2">
    <citation type="submission" date="2023-06" db="EMBL/GenBank/DDBJ databases">
        <title>Identification and characterization of horizontal gene transfer across gut microbiota members of farm animals based on homology search.</title>
        <authorList>
            <person name="Zeman M."/>
            <person name="Kubasova T."/>
            <person name="Jahodarova E."/>
            <person name="Nykrynova M."/>
            <person name="Rychlik I."/>
        </authorList>
    </citation>
    <scope>NUCLEOTIDE SEQUENCE [LARGE SCALE GENOMIC DNA]</scope>
    <source>
        <strain evidence="8">153_Feed</strain>
    </source>
</reference>
<organism evidence="7 8">
    <name type="scientific">Thermophilibacter provencensis</name>
    <dbReference type="NCBI Taxonomy" id="1852386"/>
    <lineage>
        <taxon>Bacteria</taxon>
        <taxon>Bacillati</taxon>
        <taxon>Actinomycetota</taxon>
        <taxon>Coriobacteriia</taxon>
        <taxon>Coriobacteriales</taxon>
        <taxon>Atopobiaceae</taxon>
        <taxon>Thermophilibacter</taxon>
    </lineage>
</organism>
<keyword evidence="3" id="KW-1003">Cell membrane</keyword>
<proteinExistence type="inferred from homology"/>
<dbReference type="Gene3D" id="3.40.50.11820">
    <property type="match status" value="1"/>
</dbReference>
<evidence type="ECO:0000256" key="3">
    <source>
        <dbReference type="ARBA" id="ARBA00022475"/>
    </source>
</evidence>
<dbReference type="InterPro" id="IPR043148">
    <property type="entry name" value="TagF_C"/>
</dbReference>
<evidence type="ECO:0000256" key="4">
    <source>
        <dbReference type="ARBA" id="ARBA00022679"/>
    </source>
</evidence>
<keyword evidence="5" id="KW-0777">Teichoic acid biosynthesis</keyword>
<dbReference type="InterPro" id="IPR043149">
    <property type="entry name" value="TagF_N"/>
</dbReference>
<dbReference type="Gene3D" id="3.40.50.12580">
    <property type="match status" value="1"/>
</dbReference>
<comment type="similarity">
    <text evidence="2">Belongs to the CDP-glycerol glycerophosphotransferase family.</text>
</comment>
<sequence>MKTIGSARRLVRSAGLGVLRHLPRTRLLVRKAYWARQGRSYQRLAANVEVDERLVFFESFGGRSLSCSPCAIYLAMLGQERFVGYRFVWSFKGAEKTAEMRSAEALADPRVSVVQRGSEEYFRALAAAKVLVLNTRLPEYVTPKPEQVFVQCWHGTPLKRLGYDVEIETTNALNTTSELADRFGMDAAKWTYLLSPSPYTSQHLADAFGLPKERRAEVILEEGYPRNDEIALAAADPTQARRAQVRKLLGIPGGKRALLYAPTWRDDSYQAGVGYTFDYLIDFDLLRRELGEEWVVLFRPHYYIANHFDFTAYEGFVIDVSAWNNVNDLYIAADALVTDYSSVMFDYAILRRPIMLFVPDYETYANDIRGFYFDLAEIPGPHCRETAELVRTLKDPEGYWARYGEAYDAYVQRFCPKDDGHAAERVIDRIWG</sequence>
<evidence type="ECO:0000256" key="2">
    <source>
        <dbReference type="ARBA" id="ARBA00010488"/>
    </source>
</evidence>
<dbReference type="Pfam" id="PF04464">
    <property type="entry name" value="Glyphos_transf"/>
    <property type="match status" value="1"/>
</dbReference>
<dbReference type="SUPFAM" id="SSF53756">
    <property type="entry name" value="UDP-Glycosyltransferase/glycogen phosphorylase"/>
    <property type="match status" value="1"/>
</dbReference>
<dbReference type="EMBL" id="JAUDEA010000002">
    <property type="protein sequence ID" value="MDM8270482.1"/>
    <property type="molecule type" value="Genomic_DNA"/>
</dbReference>
<dbReference type="InterPro" id="IPR051612">
    <property type="entry name" value="Teichoic_Acid_Biosynth"/>
</dbReference>
<keyword evidence="6" id="KW-0472">Membrane</keyword>
<evidence type="ECO:0000313" key="7">
    <source>
        <dbReference type="EMBL" id="MDM8270482.1"/>
    </source>
</evidence>
<gene>
    <name evidence="7" type="ORF">QUW25_02090</name>
</gene>
<keyword evidence="8" id="KW-1185">Reference proteome</keyword>
<dbReference type="PANTHER" id="PTHR37316:SF3">
    <property type="entry name" value="TEICHOIC ACID GLYCEROL-PHOSPHATE TRANSFERASE"/>
    <property type="match status" value="1"/>
</dbReference>
<evidence type="ECO:0000256" key="6">
    <source>
        <dbReference type="ARBA" id="ARBA00023136"/>
    </source>
</evidence>
<dbReference type="InterPro" id="IPR007554">
    <property type="entry name" value="Glycerophosphate_synth"/>
</dbReference>
<name>A0ABT7V1J5_9ACTN</name>
<evidence type="ECO:0000256" key="5">
    <source>
        <dbReference type="ARBA" id="ARBA00022944"/>
    </source>
</evidence>
<keyword evidence="4" id="KW-0808">Transferase</keyword>
<reference evidence="7 8" key="1">
    <citation type="submission" date="2023-06" db="EMBL/GenBank/DDBJ databases">
        <title>Identification and characterization of horizontal gene transfer across gut microbiota members of farm animals based on homology search.</title>
        <authorList>
            <person name="Schwarzerova J."/>
            <person name="Nykrynova M."/>
            <person name="Jureckova K."/>
            <person name="Cejkova D."/>
            <person name="Rychlik I."/>
        </authorList>
    </citation>
    <scope>NUCLEOTIDE SEQUENCE [LARGE SCALE GENOMIC DNA]</scope>
    <source>
        <strain evidence="7 8">153_Feed</strain>
    </source>
</reference>
<comment type="caution">
    <text evidence="7">The sequence shown here is derived from an EMBL/GenBank/DDBJ whole genome shotgun (WGS) entry which is preliminary data.</text>
</comment>
<evidence type="ECO:0000313" key="8">
    <source>
        <dbReference type="Proteomes" id="UP001529256"/>
    </source>
</evidence>
<accession>A0ABT7V1J5</accession>
<reference evidence="7 8" key="3">
    <citation type="submission" date="2023-06" db="EMBL/GenBank/DDBJ databases">
        <authorList>
            <person name="Zeman M."/>
            <person name="Kubasova T."/>
            <person name="Jahodarova E."/>
            <person name="Nykrynova M."/>
            <person name="Rychlik I."/>
        </authorList>
    </citation>
    <scope>NUCLEOTIDE SEQUENCE [LARGE SCALE GENOMIC DNA]</scope>
    <source>
        <strain evidence="7 8">153_Feed</strain>
    </source>
</reference>
<comment type="subcellular location">
    <subcellularLocation>
        <location evidence="1">Cell membrane</location>
        <topology evidence="1">Peripheral membrane protein</topology>
    </subcellularLocation>
</comment>